<reference evidence="1 2" key="1">
    <citation type="journal article" date="2015" name="Genome Announc.">
        <title>Complete Genome Sequence of the Type Strain Corynebacterium mustelae DSM 45274, Isolated from Various Tissues of a Male Ferret with Lethal Sepsis.</title>
        <authorList>
            <person name="Ruckert C."/>
            <person name="Eimer J."/>
            <person name="Winkler A."/>
            <person name="Tauch A."/>
        </authorList>
    </citation>
    <scope>NUCLEOTIDE SEQUENCE [LARGE SCALE GENOMIC DNA]</scope>
    <source>
        <strain evidence="1 2">DSM 45274</strain>
    </source>
</reference>
<dbReference type="PATRIC" id="fig|571915.4.peg.874"/>
<proteinExistence type="predicted"/>
<reference evidence="2" key="2">
    <citation type="submission" date="2015-05" db="EMBL/GenBank/DDBJ databases">
        <title>Complete genome sequence of Corynebacterium mustelae DSM 45274, isolated from various tissues of a male ferret with lethal sepsis.</title>
        <authorList>
            <person name="Ruckert C."/>
            <person name="Albersmeier A."/>
            <person name="Winkler A."/>
            <person name="Tauch A."/>
        </authorList>
    </citation>
    <scope>NUCLEOTIDE SEQUENCE [LARGE SCALE GENOMIC DNA]</scope>
    <source>
        <strain evidence="2">DSM 45274</strain>
    </source>
</reference>
<dbReference type="EMBL" id="CP011542">
    <property type="protein sequence ID" value="AKK05163.1"/>
    <property type="molecule type" value="Genomic_DNA"/>
</dbReference>
<sequence>MVRVCGDNSTFSWFGGRIARPRERKVELGVRGTKLAAPEIGVWGGGLSVGSRCMAGDDVPRFAPGVGSRYKILRAARPFPDSVEDFVAFVDEKSS</sequence>
<dbReference type="AlphaFoldDB" id="A0A0G3H030"/>
<evidence type="ECO:0000313" key="2">
    <source>
        <dbReference type="Proteomes" id="UP000035199"/>
    </source>
</evidence>
<dbReference type="KEGG" id="cmv:CMUST_04100"/>
<keyword evidence="2" id="KW-1185">Reference proteome</keyword>
<dbReference type="Proteomes" id="UP000035199">
    <property type="component" value="Chromosome"/>
</dbReference>
<accession>A0A0G3H030</accession>
<evidence type="ECO:0000313" key="1">
    <source>
        <dbReference type="EMBL" id="AKK05163.1"/>
    </source>
</evidence>
<protein>
    <submittedName>
        <fullName evidence="1">Uncharacterized protein</fullName>
    </submittedName>
</protein>
<gene>
    <name evidence="1" type="ORF">CMUST_04100</name>
</gene>
<name>A0A0G3H030_9CORY</name>
<organism evidence="1 2">
    <name type="scientific">Corynebacterium mustelae</name>
    <dbReference type="NCBI Taxonomy" id="571915"/>
    <lineage>
        <taxon>Bacteria</taxon>
        <taxon>Bacillati</taxon>
        <taxon>Actinomycetota</taxon>
        <taxon>Actinomycetes</taxon>
        <taxon>Mycobacteriales</taxon>
        <taxon>Corynebacteriaceae</taxon>
        <taxon>Corynebacterium</taxon>
    </lineage>
</organism>